<dbReference type="PANTHER" id="PTHR41523:SF8">
    <property type="entry name" value="ETHYLENE RESPONSE SENSOR PROTEIN"/>
    <property type="match status" value="1"/>
</dbReference>
<comment type="caution">
    <text evidence="10">The sequence shown here is derived from an EMBL/GenBank/DDBJ whole genome shotgun (WGS) entry which is preliminary data.</text>
</comment>
<reference evidence="10 11" key="1">
    <citation type="submission" date="2020-08" db="EMBL/GenBank/DDBJ databases">
        <title>Genomic Encyclopedia of Type Strains, Phase IV (KMG-IV): sequencing the most valuable type-strain genomes for metagenomic binning, comparative biology and taxonomic classification.</title>
        <authorList>
            <person name="Goeker M."/>
        </authorList>
    </citation>
    <scope>NUCLEOTIDE SEQUENCE [LARGE SCALE GENOMIC DNA]</scope>
    <source>
        <strain evidence="10 11">DSM 21793</strain>
    </source>
</reference>
<evidence type="ECO:0000256" key="6">
    <source>
        <dbReference type="ARBA" id="ARBA00022777"/>
    </source>
</evidence>
<keyword evidence="7" id="KW-0067">ATP-binding</keyword>
<dbReference type="InterPro" id="IPR005467">
    <property type="entry name" value="His_kinase_dom"/>
</dbReference>
<dbReference type="AlphaFoldDB" id="A0A840A042"/>
<evidence type="ECO:0000256" key="3">
    <source>
        <dbReference type="ARBA" id="ARBA00022553"/>
    </source>
</evidence>
<evidence type="ECO:0000256" key="7">
    <source>
        <dbReference type="ARBA" id="ARBA00022840"/>
    </source>
</evidence>
<protein>
    <recommendedName>
        <fullName evidence="2">histidine kinase</fullName>
        <ecNumber evidence="2">2.7.13.3</ecNumber>
    </recommendedName>
</protein>
<dbReference type="EC" id="2.7.13.3" evidence="2"/>
<dbReference type="InterPro" id="IPR036890">
    <property type="entry name" value="HATPase_C_sf"/>
</dbReference>
<gene>
    <name evidence="10" type="ORF">GGQ61_001730</name>
</gene>
<keyword evidence="8" id="KW-1133">Transmembrane helix</keyword>
<dbReference type="GO" id="GO:0004673">
    <property type="term" value="F:protein histidine kinase activity"/>
    <property type="evidence" value="ECO:0007669"/>
    <property type="project" value="UniProtKB-EC"/>
</dbReference>
<feature type="transmembrane region" description="Helical" evidence="8">
    <location>
        <begin position="20"/>
        <end position="44"/>
    </location>
</feature>
<dbReference type="InterPro" id="IPR011495">
    <property type="entry name" value="Sig_transdc_His_kin_sub2_dim/P"/>
</dbReference>
<evidence type="ECO:0000313" key="10">
    <source>
        <dbReference type="EMBL" id="MBB3891013.1"/>
    </source>
</evidence>
<dbReference type="SUPFAM" id="SSF55874">
    <property type="entry name" value="ATPase domain of HSP90 chaperone/DNA topoisomerase II/histidine kinase"/>
    <property type="match status" value="1"/>
</dbReference>
<dbReference type="PROSITE" id="PS50109">
    <property type="entry name" value="HIS_KIN"/>
    <property type="match status" value="1"/>
</dbReference>
<dbReference type="Gene3D" id="3.30.565.10">
    <property type="entry name" value="Histidine kinase-like ATPase, C-terminal domain"/>
    <property type="match status" value="1"/>
</dbReference>
<evidence type="ECO:0000256" key="5">
    <source>
        <dbReference type="ARBA" id="ARBA00022741"/>
    </source>
</evidence>
<dbReference type="InterPro" id="IPR003594">
    <property type="entry name" value="HATPase_dom"/>
</dbReference>
<dbReference type="Pfam" id="PF05227">
    <property type="entry name" value="CHASE3"/>
    <property type="match status" value="1"/>
</dbReference>
<comment type="catalytic activity">
    <reaction evidence="1">
        <text>ATP + protein L-histidine = ADP + protein N-phospho-L-histidine.</text>
        <dbReference type="EC" id="2.7.13.3"/>
    </reaction>
</comment>
<dbReference type="SMART" id="SM00387">
    <property type="entry name" value="HATPase_c"/>
    <property type="match status" value="1"/>
</dbReference>
<keyword evidence="8" id="KW-0812">Transmembrane</keyword>
<dbReference type="GO" id="GO:0005524">
    <property type="term" value="F:ATP binding"/>
    <property type="evidence" value="ECO:0007669"/>
    <property type="project" value="UniProtKB-KW"/>
</dbReference>
<evidence type="ECO:0000256" key="4">
    <source>
        <dbReference type="ARBA" id="ARBA00022679"/>
    </source>
</evidence>
<evidence type="ECO:0000256" key="1">
    <source>
        <dbReference type="ARBA" id="ARBA00000085"/>
    </source>
</evidence>
<dbReference type="EMBL" id="JACIDK010000002">
    <property type="protein sequence ID" value="MBB3891013.1"/>
    <property type="molecule type" value="Genomic_DNA"/>
</dbReference>
<organism evidence="10 11">
    <name type="scientific">Phenylobacterium haematophilum</name>
    <dbReference type="NCBI Taxonomy" id="98513"/>
    <lineage>
        <taxon>Bacteria</taxon>
        <taxon>Pseudomonadati</taxon>
        <taxon>Pseudomonadota</taxon>
        <taxon>Alphaproteobacteria</taxon>
        <taxon>Caulobacterales</taxon>
        <taxon>Caulobacteraceae</taxon>
        <taxon>Phenylobacterium</taxon>
    </lineage>
</organism>
<feature type="domain" description="Histidine kinase" evidence="9">
    <location>
        <begin position="241"/>
        <end position="433"/>
    </location>
</feature>
<dbReference type="PANTHER" id="PTHR41523">
    <property type="entry name" value="TWO-COMPONENT SYSTEM SENSOR PROTEIN"/>
    <property type="match status" value="1"/>
</dbReference>
<proteinExistence type="predicted"/>
<keyword evidence="4" id="KW-0808">Transferase</keyword>
<dbReference type="InterPro" id="IPR004358">
    <property type="entry name" value="Sig_transdc_His_kin-like_C"/>
</dbReference>
<keyword evidence="3" id="KW-0597">Phosphoprotein</keyword>
<keyword evidence="5" id="KW-0547">Nucleotide-binding</keyword>
<dbReference type="InterPro" id="IPR007891">
    <property type="entry name" value="CHASE3"/>
</dbReference>
<dbReference type="CDD" id="cd19410">
    <property type="entry name" value="HK9-like_sensor"/>
    <property type="match status" value="1"/>
</dbReference>
<keyword evidence="11" id="KW-1185">Reference proteome</keyword>
<keyword evidence="6 10" id="KW-0418">Kinase</keyword>
<keyword evidence="8" id="KW-0472">Membrane</keyword>
<dbReference type="Pfam" id="PF02518">
    <property type="entry name" value="HATPase_c"/>
    <property type="match status" value="1"/>
</dbReference>
<evidence type="ECO:0000256" key="8">
    <source>
        <dbReference type="SAM" id="Phobius"/>
    </source>
</evidence>
<dbReference type="Proteomes" id="UP000530564">
    <property type="component" value="Unassembled WGS sequence"/>
</dbReference>
<accession>A0A840A042</accession>
<dbReference type="RefSeq" id="WP_183771549.1">
    <property type="nucleotide sequence ID" value="NZ_JACIDK010000002.1"/>
</dbReference>
<feature type="transmembrane region" description="Helical" evidence="8">
    <location>
        <begin position="186"/>
        <end position="208"/>
    </location>
</feature>
<sequence>MTQAAAAPNISRQAARERAFRLLAGTVTALFLAFAALGGVFFWYDRAAGWLTHAHEVRIEIEGLRLSLTEAESAQRAFILTGDSQFTRQIEGARTAGAIHINALERLTRDNPEQQERLARLQALMITRMDVIDQTVAARRTGSPGAAIQIIRRGQGVEAMQGVRQIAAELELEERRLQRQREHQVAVVRTVIVASLIIFAALLALLFFKALRDISLDREAEADVAQRLRRLLEDRTLLLDEVNHRVKNSLQQIASVVRLQSRAVEHDDARDALNRTLDRIIAVGRVHEQMYKADDAIGAFDAGRYTEALAQDLVSSLGRDDVALETRIEHAVLDVKQAVPLALILNELITNALKYGCPPDRPSKIKVALGTDGELYRLSVADDGEGLPKDFSPTKRRGLGMRAIEALARQLGGRFEIEQPKAGASFAVVFPRS</sequence>
<name>A0A840A042_9CAUL</name>
<dbReference type="Pfam" id="PF07568">
    <property type="entry name" value="HisKA_2"/>
    <property type="match status" value="1"/>
</dbReference>
<evidence type="ECO:0000259" key="9">
    <source>
        <dbReference type="PROSITE" id="PS50109"/>
    </source>
</evidence>
<evidence type="ECO:0000313" key="11">
    <source>
        <dbReference type="Proteomes" id="UP000530564"/>
    </source>
</evidence>
<dbReference type="PRINTS" id="PR00344">
    <property type="entry name" value="BCTRLSENSOR"/>
</dbReference>
<evidence type="ECO:0000256" key="2">
    <source>
        <dbReference type="ARBA" id="ARBA00012438"/>
    </source>
</evidence>